<gene>
    <name evidence="1" type="ORF">G4V63_14090</name>
</gene>
<protein>
    <submittedName>
        <fullName evidence="1">DUF924 family protein</fullName>
    </submittedName>
</protein>
<reference evidence="1" key="1">
    <citation type="submission" date="2020-02" db="EMBL/GenBank/DDBJ databases">
        <title>Draft genome sequence of Candidatus Afipia apatlaquensis IBT-C3, a potential strain for decolorization of textile dyes.</title>
        <authorList>
            <person name="Sanchez-Reyes A."/>
            <person name="Breton-Deval L."/>
            <person name="Mangelson H."/>
            <person name="Sanchez-Flores A."/>
        </authorList>
    </citation>
    <scope>NUCLEOTIDE SEQUENCE [LARGE SCALE GENOMIC DNA]</scope>
    <source>
        <strain evidence="1">IBT-C3</strain>
    </source>
</reference>
<dbReference type="Proteomes" id="UP000480266">
    <property type="component" value="Unassembled WGS sequence"/>
</dbReference>
<evidence type="ECO:0000313" key="2">
    <source>
        <dbReference type="Proteomes" id="UP000480266"/>
    </source>
</evidence>
<dbReference type="AlphaFoldDB" id="A0A7C9RJK6"/>
<name>A0A7C9RJK6_9BRAD</name>
<dbReference type="SUPFAM" id="SSF48452">
    <property type="entry name" value="TPR-like"/>
    <property type="match status" value="1"/>
</dbReference>
<dbReference type="EMBL" id="JAAMRR010000741">
    <property type="protein sequence ID" value="NGX96296.1"/>
    <property type="molecule type" value="Genomic_DNA"/>
</dbReference>
<keyword evidence="2" id="KW-1185">Reference proteome</keyword>
<dbReference type="Pfam" id="PF06041">
    <property type="entry name" value="DUF924"/>
    <property type="match status" value="1"/>
</dbReference>
<dbReference type="InterPro" id="IPR010323">
    <property type="entry name" value="DUF924"/>
</dbReference>
<sequence>MTDILPSPSDVLTFWRDAGYDRWYGKDDAFDQQIRDRFMGVWEAACDGKLDAWQDSDDGALALAIVLDQFPRNMFRNDPRAFLTDPLARAVAARAIAEGRDLRTEKALRAFIYLPFEHSENMADQERSITLFAPLGEDSLKWAVLHADIIRKFGRFPHRNALLGRATTPEEAAFLAEGGFKG</sequence>
<dbReference type="Gene3D" id="1.25.40.10">
    <property type="entry name" value="Tetratricopeptide repeat domain"/>
    <property type="match status" value="1"/>
</dbReference>
<evidence type="ECO:0000313" key="1">
    <source>
        <dbReference type="EMBL" id="NGX96296.1"/>
    </source>
</evidence>
<accession>A0A7C9RJK6</accession>
<dbReference type="InterPro" id="IPR011990">
    <property type="entry name" value="TPR-like_helical_dom_sf"/>
</dbReference>
<proteinExistence type="predicted"/>
<dbReference type="Gene3D" id="1.20.58.320">
    <property type="entry name" value="TPR-like"/>
    <property type="match status" value="1"/>
</dbReference>
<comment type="caution">
    <text evidence="1">The sequence shown here is derived from an EMBL/GenBank/DDBJ whole genome shotgun (WGS) entry which is preliminary data.</text>
</comment>
<organism evidence="1 2">
    <name type="scientific">Candidatus Afipia apatlaquensis</name>
    <dbReference type="NCBI Taxonomy" id="2712852"/>
    <lineage>
        <taxon>Bacteria</taxon>
        <taxon>Pseudomonadati</taxon>
        <taxon>Pseudomonadota</taxon>
        <taxon>Alphaproteobacteria</taxon>
        <taxon>Hyphomicrobiales</taxon>
        <taxon>Nitrobacteraceae</taxon>
        <taxon>Afipia</taxon>
    </lineage>
</organism>